<name>A0A2R6W8Y4_MARPO</name>
<dbReference type="EMBL" id="KZ772798">
    <property type="protein sequence ID" value="PTQ30317.1"/>
    <property type="molecule type" value="Genomic_DNA"/>
</dbReference>
<accession>A0A2R6W8Y4</accession>
<evidence type="ECO:0000256" key="10">
    <source>
        <dbReference type="SAM" id="MobiDB-lite"/>
    </source>
</evidence>
<dbReference type="AlphaFoldDB" id="A0A2R6W8Y4"/>
<feature type="region of interest" description="Disordered" evidence="10">
    <location>
        <begin position="190"/>
        <end position="216"/>
    </location>
</feature>
<dbReference type="GO" id="GO:0000124">
    <property type="term" value="C:SAGA complex"/>
    <property type="evidence" value="ECO:0007669"/>
    <property type="project" value="InterPro"/>
</dbReference>
<organism evidence="12 13">
    <name type="scientific">Marchantia polymorpha</name>
    <name type="common">Common liverwort</name>
    <name type="synonym">Marchantia aquatica</name>
    <dbReference type="NCBI Taxonomy" id="3197"/>
    <lineage>
        <taxon>Eukaryota</taxon>
        <taxon>Viridiplantae</taxon>
        <taxon>Streptophyta</taxon>
        <taxon>Embryophyta</taxon>
        <taxon>Marchantiophyta</taxon>
        <taxon>Marchantiopsida</taxon>
        <taxon>Marchantiidae</taxon>
        <taxon>Marchantiales</taxon>
        <taxon>Marchantiaceae</taxon>
        <taxon>Marchantia</taxon>
    </lineage>
</organism>
<dbReference type="InterPro" id="IPR013246">
    <property type="entry name" value="SAGA_su_Sgf11"/>
</dbReference>
<evidence type="ECO:0000256" key="4">
    <source>
        <dbReference type="ARBA" id="ARBA00022833"/>
    </source>
</evidence>
<dbReference type="Pfam" id="PF08313">
    <property type="entry name" value="SCA7"/>
    <property type="match status" value="1"/>
</dbReference>
<evidence type="ECO:0000256" key="1">
    <source>
        <dbReference type="ARBA" id="ARBA00004123"/>
    </source>
</evidence>
<evidence type="ECO:0000256" key="2">
    <source>
        <dbReference type="ARBA" id="ARBA00022723"/>
    </source>
</evidence>
<dbReference type="InterPro" id="IPR037804">
    <property type="entry name" value="SGF73"/>
</dbReference>
<dbReference type="PANTHER" id="PTHR47805">
    <property type="entry name" value="SAGA-ASSOCIATED FACTOR 73"/>
    <property type="match status" value="1"/>
</dbReference>
<keyword evidence="4" id="KW-0862">Zinc</keyword>
<keyword evidence="7" id="KW-0010">Activator</keyword>
<keyword evidence="8" id="KW-0804">Transcription</keyword>
<dbReference type="InterPro" id="IPR013243">
    <property type="entry name" value="SCA7_dom"/>
</dbReference>
<evidence type="ECO:0000256" key="6">
    <source>
        <dbReference type="ARBA" id="ARBA00023015"/>
    </source>
</evidence>
<evidence type="ECO:0000256" key="7">
    <source>
        <dbReference type="ARBA" id="ARBA00023159"/>
    </source>
</evidence>
<keyword evidence="3" id="KW-0863">Zinc-finger</keyword>
<comment type="subcellular location">
    <subcellularLocation>
        <location evidence="1">Nucleus</location>
    </subcellularLocation>
</comment>
<keyword evidence="6" id="KW-0805">Transcription regulation</keyword>
<proteinExistence type="predicted"/>
<evidence type="ECO:0000259" key="11">
    <source>
        <dbReference type="PROSITE" id="PS51505"/>
    </source>
</evidence>
<sequence length="485" mass="52431">MWQSVERGSERAFKRGFESKGAKVGLLHRADEQAGALLMLPAYTWKPGKGRMASMERFLTGGNLEFSPEEVARENEAVKTVQKEMNEADEFNLLEEEDMHVFDREPLADRLPLVSCNSCKKPIKASHFAAHAERCRSMTASEDTVAELDGGANHKKPPRKARKKLLNAQDNATSVGDRDRLQAMDNDDVAIPDSVGTSAGALDEQATGRTGFSKSRGQKRVMNIGEGTVVNAPKFGKSRVISGVDEGSGVATGSISNPFSSADLDVLCGVYLDQGARCRHYLTCKVHSESSKRAVTGRRRPYDILLQELKASHNRLRSSKVHESEVGPLPMATKIYYLRHKQRLRGIIGSLYYEACARESSPGTSPNSFSSEQGAPSATPPALSLDNCGLEVTQQLDGLQQTAPPPASAKKMQNGRVIMEGHPSQIMDQTRGHPGGVESIPGSQPSDSTYFIGGGMPQMGQYVYGKGRSSSPLLGVGNGVLQGLL</sequence>
<keyword evidence="9" id="KW-0539">Nucleus</keyword>
<keyword evidence="13" id="KW-1185">Reference proteome</keyword>
<dbReference type="OrthoDB" id="21678at2759"/>
<feature type="region of interest" description="Disordered" evidence="10">
    <location>
        <begin position="362"/>
        <end position="385"/>
    </location>
</feature>
<feature type="compositionally biased region" description="Low complexity" evidence="10">
    <location>
        <begin position="362"/>
        <end position="371"/>
    </location>
</feature>
<feature type="compositionally biased region" description="Basic residues" evidence="10">
    <location>
        <begin position="153"/>
        <end position="165"/>
    </location>
</feature>
<dbReference type="GO" id="GO:0005634">
    <property type="term" value="C:nucleus"/>
    <property type="evidence" value="ECO:0007669"/>
    <property type="project" value="UniProtKB-SubCell"/>
</dbReference>
<protein>
    <recommendedName>
        <fullName evidence="11">SCA7 domain-containing protein</fullName>
    </recommendedName>
</protein>
<evidence type="ECO:0000256" key="3">
    <source>
        <dbReference type="ARBA" id="ARBA00022771"/>
    </source>
</evidence>
<feature type="region of interest" description="Disordered" evidence="10">
    <location>
        <begin position="147"/>
        <end position="177"/>
    </location>
</feature>
<feature type="domain" description="SCA7" evidence="11">
    <location>
        <begin position="255"/>
        <end position="321"/>
    </location>
</feature>
<evidence type="ECO:0000313" key="12">
    <source>
        <dbReference type="EMBL" id="PTQ30317.1"/>
    </source>
</evidence>
<reference evidence="13" key="1">
    <citation type="journal article" date="2017" name="Cell">
        <title>Insights into land plant evolution garnered from the Marchantia polymorpha genome.</title>
        <authorList>
            <person name="Bowman J.L."/>
            <person name="Kohchi T."/>
            <person name="Yamato K.T."/>
            <person name="Jenkins J."/>
            <person name="Shu S."/>
            <person name="Ishizaki K."/>
            <person name="Yamaoka S."/>
            <person name="Nishihama R."/>
            <person name="Nakamura Y."/>
            <person name="Berger F."/>
            <person name="Adam C."/>
            <person name="Aki S.S."/>
            <person name="Althoff F."/>
            <person name="Araki T."/>
            <person name="Arteaga-Vazquez M.A."/>
            <person name="Balasubrmanian S."/>
            <person name="Barry K."/>
            <person name="Bauer D."/>
            <person name="Boehm C.R."/>
            <person name="Briginshaw L."/>
            <person name="Caballero-Perez J."/>
            <person name="Catarino B."/>
            <person name="Chen F."/>
            <person name="Chiyoda S."/>
            <person name="Chovatia M."/>
            <person name="Davies K.M."/>
            <person name="Delmans M."/>
            <person name="Demura T."/>
            <person name="Dierschke T."/>
            <person name="Dolan L."/>
            <person name="Dorantes-Acosta A.E."/>
            <person name="Eklund D.M."/>
            <person name="Florent S.N."/>
            <person name="Flores-Sandoval E."/>
            <person name="Fujiyama A."/>
            <person name="Fukuzawa H."/>
            <person name="Galik B."/>
            <person name="Grimanelli D."/>
            <person name="Grimwood J."/>
            <person name="Grossniklaus U."/>
            <person name="Hamada T."/>
            <person name="Haseloff J."/>
            <person name="Hetherington A.J."/>
            <person name="Higo A."/>
            <person name="Hirakawa Y."/>
            <person name="Hundley H.N."/>
            <person name="Ikeda Y."/>
            <person name="Inoue K."/>
            <person name="Inoue S.I."/>
            <person name="Ishida S."/>
            <person name="Jia Q."/>
            <person name="Kakita M."/>
            <person name="Kanazawa T."/>
            <person name="Kawai Y."/>
            <person name="Kawashima T."/>
            <person name="Kennedy M."/>
            <person name="Kinose K."/>
            <person name="Kinoshita T."/>
            <person name="Kohara Y."/>
            <person name="Koide E."/>
            <person name="Komatsu K."/>
            <person name="Kopischke S."/>
            <person name="Kubo M."/>
            <person name="Kyozuka J."/>
            <person name="Lagercrantz U."/>
            <person name="Lin S.S."/>
            <person name="Lindquist E."/>
            <person name="Lipzen A.M."/>
            <person name="Lu C.W."/>
            <person name="De Luna E."/>
            <person name="Martienssen R.A."/>
            <person name="Minamino N."/>
            <person name="Mizutani M."/>
            <person name="Mizutani M."/>
            <person name="Mochizuki N."/>
            <person name="Monte I."/>
            <person name="Mosher R."/>
            <person name="Nagasaki H."/>
            <person name="Nakagami H."/>
            <person name="Naramoto S."/>
            <person name="Nishitani K."/>
            <person name="Ohtani M."/>
            <person name="Okamoto T."/>
            <person name="Okumura M."/>
            <person name="Phillips J."/>
            <person name="Pollak B."/>
            <person name="Reinders A."/>
            <person name="Rovekamp M."/>
            <person name="Sano R."/>
            <person name="Sawa S."/>
            <person name="Schmid M.W."/>
            <person name="Shirakawa M."/>
            <person name="Solano R."/>
            <person name="Spunde A."/>
            <person name="Suetsugu N."/>
            <person name="Sugano S."/>
            <person name="Sugiyama A."/>
            <person name="Sun R."/>
            <person name="Suzuki Y."/>
            <person name="Takenaka M."/>
            <person name="Takezawa D."/>
            <person name="Tomogane H."/>
            <person name="Tsuzuki M."/>
            <person name="Ueda T."/>
            <person name="Umeda M."/>
            <person name="Ward J.M."/>
            <person name="Watanabe Y."/>
            <person name="Yazaki K."/>
            <person name="Yokoyama R."/>
            <person name="Yoshitake Y."/>
            <person name="Yotsui I."/>
            <person name="Zachgo S."/>
            <person name="Schmutz J."/>
        </authorList>
    </citation>
    <scope>NUCLEOTIDE SEQUENCE [LARGE SCALE GENOMIC DNA]</scope>
    <source>
        <strain evidence="13">Tak-1</strain>
    </source>
</reference>
<dbReference type="GO" id="GO:0006325">
    <property type="term" value="P:chromatin organization"/>
    <property type="evidence" value="ECO:0007669"/>
    <property type="project" value="UniProtKB-KW"/>
</dbReference>
<evidence type="ECO:0000256" key="5">
    <source>
        <dbReference type="ARBA" id="ARBA00022853"/>
    </source>
</evidence>
<dbReference type="GO" id="GO:0008270">
    <property type="term" value="F:zinc ion binding"/>
    <property type="evidence" value="ECO:0007669"/>
    <property type="project" value="UniProtKB-KW"/>
</dbReference>
<dbReference type="Proteomes" id="UP000244005">
    <property type="component" value="Unassembled WGS sequence"/>
</dbReference>
<evidence type="ECO:0000313" key="13">
    <source>
        <dbReference type="Proteomes" id="UP000244005"/>
    </source>
</evidence>
<gene>
    <name evidence="12" type="ORF">MARPO_0126s0031</name>
</gene>
<keyword evidence="5" id="KW-0156">Chromatin regulator</keyword>
<dbReference type="Pfam" id="PF08209">
    <property type="entry name" value="Sgf11"/>
    <property type="match status" value="1"/>
</dbReference>
<evidence type="ECO:0000256" key="9">
    <source>
        <dbReference type="ARBA" id="ARBA00023242"/>
    </source>
</evidence>
<dbReference type="PANTHER" id="PTHR47805:SF1">
    <property type="entry name" value="SAGA-ASSOCIATED FACTOR 73"/>
    <property type="match status" value="1"/>
</dbReference>
<evidence type="ECO:0000256" key="8">
    <source>
        <dbReference type="ARBA" id="ARBA00023163"/>
    </source>
</evidence>
<keyword evidence="2" id="KW-0479">Metal-binding</keyword>
<dbReference type="PROSITE" id="PS51505">
    <property type="entry name" value="SCA7"/>
    <property type="match status" value="1"/>
</dbReference>